<dbReference type="GO" id="GO:0070733">
    <property type="term" value="F:AMPylase activity"/>
    <property type="evidence" value="ECO:0007669"/>
    <property type="project" value="UniProtKB-EC"/>
</dbReference>
<keyword evidence="2" id="KW-0548">Nucleotidyltransferase</keyword>
<gene>
    <name evidence="9" type="ORF">E2626_11010</name>
</gene>
<dbReference type="AlphaFoldDB" id="A0A4Y8LIV3"/>
<comment type="catalytic activity">
    <reaction evidence="7">
        <text>L-tyrosyl-[protein] + ATP = O-(5'-adenylyl)-L-tyrosyl-[protein] + diphosphate</text>
        <dbReference type="Rhea" id="RHEA:54288"/>
        <dbReference type="Rhea" id="RHEA-COMP:10136"/>
        <dbReference type="Rhea" id="RHEA-COMP:13846"/>
        <dbReference type="ChEBI" id="CHEBI:30616"/>
        <dbReference type="ChEBI" id="CHEBI:33019"/>
        <dbReference type="ChEBI" id="CHEBI:46858"/>
        <dbReference type="ChEBI" id="CHEBI:83624"/>
        <dbReference type="EC" id="2.7.7.108"/>
    </reaction>
</comment>
<reference evidence="9 10" key="1">
    <citation type="submission" date="2019-03" db="EMBL/GenBank/DDBJ databases">
        <authorList>
            <person name="Yang Y."/>
        </authorList>
    </citation>
    <scope>NUCLEOTIDE SEQUENCE [LARGE SCALE GENOMIC DNA]</scope>
    <source>
        <strain evidence="9 10">ASL-1</strain>
    </source>
</reference>
<dbReference type="GO" id="GO:0051302">
    <property type="term" value="P:regulation of cell division"/>
    <property type="evidence" value="ECO:0007669"/>
    <property type="project" value="TreeGrafter"/>
</dbReference>
<feature type="domain" description="Fido" evidence="8">
    <location>
        <begin position="52"/>
        <end position="193"/>
    </location>
</feature>
<evidence type="ECO:0000256" key="4">
    <source>
        <dbReference type="ARBA" id="ARBA00022840"/>
    </source>
</evidence>
<dbReference type="GO" id="GO:0005524">
    <property type="term" value="F:ATP binding"/>
    <property type="evidence" value="ECO:0007669"/>
    <property type="project" value="UniProtKB-KW"/>
</dbReference>
<dbReference type="SUPFAM" id="SSF140931">
    <property type="entry name" value="Fic-like"/>
    <property type="match status" value="1"/>
</dbReference>
<proteinExistence type="predicted"/>
<keyword evidence="3" id="KW-0547">Nucleotide-binding</keyword>
<dbReference type="EC" id="2.7.7.108" evidence="5"/>
<dbReference type="Proteomes" id="UP000297776">
    <property type="component" value="Unassembled WGS sequence"/>
</dbReference>
<evidence type="ECO:0000313" key="9">
    <source>
        <dbReference type="EMBL" id="TFE00501.1"/>
    </source>
</evidence>
<dbReference type="PROSITE" id="PS51459">
    <property type="entry name" value="FIDO"/>
    <property type="match status" value="1"/>
</dbReference>
<dbReference type="OrthoDB" id="9813719at2"/>
<accession>A0A4Y8LIV3</accession>
<keyword evidence="1" id="KW-0808">Transferase</keyword>
<evidence type="ECO:0000256" key="2">
    <source>
        <dbReference type="ARBA" id="ARBA00022695"/>
    </source>
</evidence>
<evidence type="ECO:0000256" key="5">
    <source>
        <dbReference type="ARBA" id="ARBA00034531"/>
    </source>
</evidence>
<keyword evidence="4" id="KW-0067">ATP-binding</keyword>
<dbReference type="Pfam" id="PF02661">
    <property type="entry name" value="Fic"/>
    <property type="match status" value="1"/>
</dbReference>
<dbReference type="PANTHER" id="PTHR39560">
    <property type="entry name" value="PROTEIN ADENYLYLTRANSFERASE FIC-RELATED"/>
    <property type="match status" value="1"/>
</dbReference>
<name>A0A4Y8LIV3_9BACL</name>
<evidence type="ECO:0000256" key="7">
    <source>
        <dbReference type="ARBA" id="ARBA00048696"/>
    </source>
</evidence>
<dbReference type="RefSeq" id="WP_134381821.1">
    <property type="nucleotide sequence ID" value="NZ_SORX01000006.1"/>
</dbReference>
<dbReference type="PANTHER" id="PTHR39560:SF1">
    <property type="entry name" value="PROTEIN ADENYLYLTRANSFERASE FIC-RELATED"/>
    <property type="match status" value="1"/>
</dbReference>
<dbReference type="EMBL" id="SORX01000006">
    <property type="protein sequence ID" value="TFE00501.1"/>
    <property type="molecule type" value="Genomic_DNA"/>
</dbReference>
<dbReference type="Gene3D" id="1.10.3290.10">
    <property type="entry name" value="Fido-like domain"/>
    <property type="match status" value="1"/>
</dbReference>
<sequence length="195" mass="23106">MDKYVSSENDDFLLKYNLLGVKDEDSLMEAEALTFSLRAAEFVRKQYKVSSFDIQSFKDLHRHFFQDIYPFAGQFRTVQLMKGNTRFCQAQFIDSYAREIFQALSAEQQWQTLDEAAKRLAYFKSELNMLHPFREGNGRTIRSFLHEFARSRGIEWQYDQLDRTDYINAMIRAVTDPTDLKKLFRQTISFTEKPV</sequence>
<keyword evidence="10" id="KW-1185">Reference proteome</keyword>
<evidence type="ECO:0000256" key="3">
    <source>
        <dbReference type="ARBA" id="ARBA00022741"/>
    </source>
</evidence>
<evidence type="ECO:0000256" key="6">
    <source>
        <dbReference type="ARBA" id="ARBA00047939"/>
    </source>
</evidence>
<comment type="caution">
    <text evidence="9">The sequence shown here is derived from an EMBL/GenBank/DDBJ whole genome shotgun (WGS) entry which is preliminary data.</text>
</comment>
<dbReference type="InterPro" id="IPR036597">
    <property type="entry name" value="Fido-like_dom_sf"/>
</dbReference>
<organism evidence="9 10">
    <name type="scientific">Jeotgalibacillus salarius</name>
    <dbReference type="NCBI Taxonomy" id="546023"/>
    <lineage>
        <taxon>Bacteria</taxon>
        <taxon>Bacillati</taxon>
        <taxon>Bacillota</taxon>
        <taxon>Bacilli</taxon>
        <taxon>Bacillales</taxon>
        <taxon>Caryophanaceae</taxon>
        <taxon>Jeotgalibacillus</taxon>
    </lineage>
</organism>
<evidence type="ECO:0000259" key="8">
    <source>
        <dbReference type="PROSITE" id="PS51459"/>
    </source>
</evidence>
<dbReference type="InterPro" id="IPR003812">
    <property type="entry name" value="Fido"/>
</dbReference>
<evidence type="ECO:0000313" key="10">
    <source>
        <dbReference type="Proteomes" id="UP000297776"/>
    </source>
</evidence>
<evidence type="ECO:0000256" key="1">
    <source>
        <dbReference type="ARBA" id="ARBA00022679"/>
    </source>
</evidence>
<protein>
    <recommendedName>
        <fullName evidence="5">protein adenylyltransferase</fullName>
        <ecNumber evidence="5">2.7.7.108</ecNumber>
    </recommendedName>
</protein>
<comment type="catalytic activity">
    <reaction evidence="6">
        <text>L-threonyl-[protein] + ATP = 3-O-(5'-adenylyl)-L-threonyl-[protein] + diphosphate</text>
        <dbReference type="Rhea" id="RHEA:54292"/>
        <dbReference type="Rhea" id="RHEA-COMP:11060"/>
        <dbReference type="Rhea" id="RHEA-COMP:13847"/>
        <dbReference type="ChEBI" id="CHEBI:30013"/>
        <dbReference type="ChEBI" id="CHEBI:30616"/>
        <dbReference type="ChEBI" id="CHEBI:33019"/>
        <dbReference type="ChEBI" id="CHEBI:138113"/>
        <dbReference type="EC" id="2.7.7.108"/>
    </reaction>
</comment>